<accession>W8ERW5</accession>
<name>W8ERW5_9BACT</name>
<dbReference type="Pfam" id="PF01381">
    <property type="entry name" value="HTH_3"/>
    <property type="match status" value="1"/>
</dbReference>
<dbReference type="SUPFAM" id="SSF47413">
    <property type="entry name" value="lambda repressor-like DNA-binding domains"/>
    <property type="match status" value="1"/>
</dbReference>
<keyword evidence="3" id="KW-1185">Reference proteome</keyword>
<dbReference type="CDD" id="cd00093">
    <property type="entry name" value="HTH_XRE"/>
    <property type="match status" value="1"/>
</dbReference>
<sequence>MIPSAIKAYRQQHNLTQAELGERVGVQKAQISKLERNASNVTLDTLRKVFGAMQTVVKIQLVPQAQ</sequence>
<dbReference type="KEGG" id="hsw:Hsw_PB0043"/>
<evidence type="ECO:0000313" key="2">
    <source>
        <dbReference type="EMBL" id="AHJ95333.1"/>
    </source>
</evidence>
<dbReference type="SMART" id="SM00530">
    <property type="entry name" value="HTH_XRE"/>
    <property type="match status" value="1"/>
</dbReference>
<dbReference type="eggNOG" id="COG1396">
    <property type="taxonomic scope" value="Bacteria"/>
</dbReference>
<reference evidence="2 3" key="1">
    <citation type="submission" date="2014-01" db="EMBL/GenBank/DDBJ databases">
        <title>Complete sequence of plasmid2 of ionizing-radiation resistance bacterium Hymenobacter swuensis DY53.</title>
        <authorList>
            <person name="Jung J.-H."/>
            <person name="Jeong S.-W."/>
            <person name="Joe M.-H."/>
            <person name="Cho y.-j."/>
            <person name="Kim M.-K."/>
            <person name="Lim S.-Y."/>
        </authorList>
    </citation>
    <scope>NUCLEOTIDE SEQUENCE [LARGE SCALE GENOMIC DNA]</scope>
    <source>
        <strain evidence="2 3">DY53</strain>
        <plasmid evidence="2 3">pHsw2</plasmid>
    </source>
</reference>
<dbReference type="Proteomes" id="UP000019423">
    <property type="component" value="Plasmid pHsw2"/>
</dbReference>
<dbReference type="HOGENOM" id="CLU_066192_47_9_10"/>
<proteinExistence type="predicted"/>
<dbReference type="InterPro" id="IPR001387">
    <property type="entry name" value="Cro/C1-type_HTH"/>
</dbReference>
<geneLocation type="plasmid" evidence="2 3">
    <name>pHsw2</name>
</geneLocation>
<dbReference type="InterPro" id="IPR010982">
    <property type="entry name" value="Lambda_DNA-bd_dom_sf"/>
</dbReference>
<dbReference type="GO" id="GO:0003677">
    <property type="term" value="F:DNA binding"/>
    <property type="evidence" value="ECO:0007669"/>
    <property type="project" value="InterPro"/>
</dbReference>
<dbReference type="AlphaFoldDB" id="W8ERW5"/>
<dbReference type="PATRIC" id="fig|1227739.3.peg.38"/>
<evidence type="ECO:0000259" key="1">
    <source>
        <dbReference type="PROSITE" id="PS50943"/>
    </source>
</evidence>
<keyword evidence="2" id="KW-0614">Plasmid</keyword>
<gene>
    <name evidence="2" type="ORF">Hsw_PB0043</name>
</gene>
<dbReference type="EMBL" id="CP007143">
    <property type="protein sequence ID" value="AHJ95333.1"/>
    <property type="molecule type" value="Genomic_DNA"/>
</dbReference>
<feature type="domain" description="HTH cro/C1-type" evidence="1">
    <location>
        <begin position="6"/>
        <end position="59"/>
    </location>
</feature>
<protein>
    <submittedName>
        <fullName evidence="2">Transcriptional regulator, XRE family</fullName>
    </submittedName>
</protein>
<dbReference type="PROSITE" id="PS50943">
    <property type="entry name" value="HTH_CROC1"/>
    <property type="match status" value="1"/>
</dbReference>
<evidence type="ECO:0000313" key="3">
    <source>
        <dbReference type="Proteomes" id="UP000019423"/>
    </source>
</evidence>
<organism evidence="2 3">
    <name type="scientific">Hymenobacter swuensis DY53</name>
    <dbReference type="NCBI Taxonomy" id="1227739"/>
    <lineage>
        <taxon>Bacteria</taxon>
        <taxon>Pseudomonadati</taxon>
        <taxon>Bacteroidota</taxon>
        <taxon>Cytophagia</taxon>
        <taxon>Cytophagales</taxon>
        <taxon>Hymenobacteraceae</taxon>
        <taxon>Hymenobacter</taxon>
    </lineage>
</organism>
<dbReference type="Gene3D" id="1.10.260.40">
    <property type="entry name" value="lambda repressor-like DNA-binding domains"/>
    <property type="match status" value="1"/>
</dbReference>